<dbReference type="RefSeq" id="WP_369616313.1">
    <property type="nucleotide sequence ID" value="NZ_AP031573.1"/>
</dbReference>
<dbReference type="InterPro" id="IPR042099">
    <property type="entry name" value="ANL_N_sf"/>
</dbReference>
<dbReference type="PANTHER" id="PTHR45527:SF1">
    <property type="entry name" value="FATTY ACID SYNTHASE"/>
    <property type="match status" value="1"/>
</dbReference>
<dbReference type="InterPro" id="IPR020845">
    <property type="entry name" value="AMP-binding_CS"/>
</dbReference>
<dbReference type="SUPFAM" id="SSF52777">
    <property type="entry name" value="CoA-dependent acyltransferases"/>
    <property type="match status" value="12"/>
</dbReference>
<dbReference type="PROSITE" id="PS00455">
    <property type="entry name" value="AMP_BINDING"/>
    <property type="match status" value="6"/>
</dbReference>
<organism evidence="6">
    <name type="scientific">Flavobacterium sp. CFS9</name>
    <dbReference type="NCBI Taxonomy" id="3143118"/>
    <lineage>
        <taxon>Bacteria</taxon>
        <taxon>Pseudomonadati</taxon>
        <taxon>Bacteroidota</taxon>
        <taxon>Flavobacteriia</taxon>
        <taxon>Flavobacteriales</taxon>
        <taxon>Flavobacteriaceae</taxon>
        <taxon>Flavobacterium</taxon>
    </lineage>
</organism>
<keyword evidence="4" id="KW-0597">Phosphoprotein</keyword>
<evidence type="ECO:0000256" key="2">
    <source>
        <dbReference type="ARBA" id="ARBA00006432"/>
    </source>
</evidence>
<gene>
    <name evidence="6" type="ORF">CFS9_39550</name>
</gene>
<evidence type="ECO:0000256" key="1">
    <source>
        <dbReference type="ARBA" id="ARBA00001957"/>
    </source>
</evidence>
<dbReference type="SMART" id="SM00823">
    <property type="entry name" value="PKS_PP"/>
    <property type="match status" value="6"/>
</dbReference>
<accession>A0AAT9H697</accession>
<dbReference type="Gene3D" id="2.30.38.10">
    <property type="entry name" value="Luciferase, Domain 3"/>
    <property type="match status" value="4"/>
</dbReference>
<dbReference type="Gene3D" id="3.40.50.1820">
    <property type="entry name" value="alpha/beta hydrolase"/>
    <property type="match status" value="1"/>
</dbReference>
<dbReference type="FunFam" id="1.10.1200.10:FF:000005">
    <property type="entry name" value="Nonribosomal peptide synthetase 1"/>
    <property type="match status" value="6"/>
</dbReference>
<dbReference type="SUPFAM" id="SSF56801">
    <property type="entry name" value="Acetyl-CoA synthetase-like"/>
    <property type="match status" value="6"/>
</dbReference>
<keyword evidence="3" id="KW-0596">Phosphopantetheine</keyword>
<dbReference type="InterPro" id="IPR029058">
    <property type="entry name" value="AB_hydrolase_fold"/>
</dbReference>
<name>A0AAT9H697_9FLAO</name>
<dbReference type="Pfam" id="PF00550">
    <property type="entry name" value="PP-binding"/>
    <property type="match status" value="6"/>
</dbReference>
<dbReference type="Gene3D" id="3.30.559.30">
    <property type="entry name" value="Nonribosomal peptide synthetase, condensation domain"/>
    <property type="match status" value="6"/>
</dbReference>
<dbReference type="NCBIfam" id="TIGR01733">
    <property type="entry name" value="AA-adenyl-dom"/>
    <property type="match status" value="6"/>
</dbReference>
<dbReference type="EMBL" id="AP031573">
    <property type="protein sequence ID" value="BFM45314.1"/>
    <property type="molecule type" value="Genomic_DNA"/>
</dbReference>
<dbReference type="Pfam" id="PF13193">
    <property type="entry name" value="AMP-binding_C"/>
    <property type="match status" value="6"/>
</dbReference>
<dbReference type="CDD" id="cd19544">
    <property type="entry name" value="E-C_NRPS"/>
    <property type="match status" value="1"/>
</dbReference>
<dbReference type="Pfam" id="PF00975">
    <property type="entry name" value="Thioesterase"/>
    <property type="match status" value="1"/>
</dbReference>
<dbReference type="GO" id="GO:0031177">
    <property type="term" value="F:phosphopantetheine binding"/>
    <property type="evidence" value="ECO:0007669"/>
    <property type="project" value="InterPro"/>
</dbReference>
<dbReference type="PROSITE" id="PS50075">
    <property type="entry name" value="CARRIER"/>
    <property type="match status" value="6"/>
</dbReference>
<feature type="domain" description="Carrier" evidence="5">
    <location>
        <begin position="6256"/>
        <end position="6331"/>
    </location>
</feature>
<dbReference type="PANTHER" id="PTHR45527">
    <property type="entry name" value="NONRIBOSOMAL PEPTIDE SYNTHETASE"/>
    <property type="match status" value="1"/>
</dbReference>
<dbReference type="GO" id="GO:0003824">
    <property type="term" value="F:catalytic activity"/>
    <property type="evidence" value="ECO:0007669"/>
    <property type="project" value="InterPro"/>
</dbReference>
<dbReference type="InterPro" id="IPR036736">
    <property type="entry name" value="ACP-like_sf"/>
</dbReference>
<feature type="domain" description="Carrier" evidence="5">
    <location>
        <begin position="3121"/>
        <end position="3196"/>
    </location>
</feature>
<dbReference type="Gene3D" id="3.30.559.10">
    <property type="entry name" value="Chloramphenicol acetyltransferase-like domain"/>
    <property type="match status" value="6"/>
</dbReference>
<evidence type="ECO:0000259" key="5">
    <source>
        <dbReference type="PROSITE" id="PS50075"/>
    </source>
</evidence>
<dbReference type="Pfam" id="PF00668">
    <property type="entry name" value="Condensation"/>
    <property type="match status" value="6"/>
</dbReference>
<dbReference type="NCBIfam" id="NF004282">
    <property type="entry name" value="PRK05691.1"/>
    <property type="match status" value="10"/>
</dbReference>
<dbReference type="GO" id="GO:0043041">
    <property type="term" value="P:amino acid activation for nonribosomal peptide biosynthetic process"/>
    <property type="evidence" value="ECO:0007669"/>
    <property type="project" value="TreeGrafter"/>
</dbReference>
<dbReference type="InterPro" id="IPR001031">
    <property type="entry name" value="Thioesterase"/>
</dbReference>
<comment type="cofactor">
    <cofactor evidence="1">
        <name>pantetheine 4'-phosphate</name>
        <dbReference type="ChEBI" id="CHEBI:47942"/>
    </cofactor>
</comment>
<dbReference type="InterPro" id="IPR020806">
    <property type="entry name" value="PKS_PP-bd"/>
</dbReference>
<dbReference type="SUPFAM" id="SSF47336">
    <property type="entry name" value="ACP-like"/>
    <property type="match status" value="6"/>
</dbReference>
<comment type="similarity">
    <text evidence="2">Belongs to the ATP-dependent AMP-binding enzyme family.</text>
</comment>
<dbReference type="SUPFAM" id="SSF53474">
    <property type="entry name" value="alpha/beta-Hydrolases"/>
    <property type="match status" value="1"/>
</dbReference>
<dbReference type="CDD" id="cd19531">
    <property type="entry name" value="LCL_NRPS-like"/>
    <property type="match status" value="5"/>
</dbReference>
<reference evidence="6" key="1">
    <citation type="submission" date="2024-05" db="EMBL/GenBank/DDBJ databases">
        <title>Whole-Genome Sequence of CFS9, a Potential Fish Probiotic Isolated from the Body Surface of Silurus asotus.</title>
        <authorList>
            <person name="Kojima M."/>
            <person name="Tobioka K."/>
            <person name="Yokota K."/>
            <person name="Nakatani H."/>
            <person name="Hori K."/>
            <person name="Tamaru Y."/>
            <person name="Okazaki F."/>
        </authorList>
    </citation>
    <scope>NUCLEOTIDE SEQUENCE</scope>
    <source>
        <strain evidence="6">CFS9</strain>
    </source>
</reference>
<feature type="domain" description="Carrier" evidence="5">
    <location>
        <begin position="1016"/>
        <end position="1090"/>
    </location>
</feature>
<dbReference type="Gene3D" id="3.40.50.12780">
    <property type="entry name" value="N-terminal domain of ligase-like"/>
    <property type="match status" value="2"/>
</dbReference>
<dbReference type="CDD" id="cd05930">
    <property type="entry name" value="A_NRPS"/>
    <property type="match status" value="5"/>
</dbReference>
<dbReference type="InterPro" id="IPR023213">
    <property type="entry name" value="CAT-like_dom_sf"/>
</dbReference>
<dbReference type="Gene3D" id="1.10.1200.10">
    <property type="entry name" value="ACP-like"/>
    <property type="match status" value="6"/>
</dbReference>
<dbReference type="InterPro" id="IPR010071">
    <property type="entry name" value="AA_adenyl_dom"/>
</dbReference>
<dbReference type="PROSITE" id="PS00012">
    <property type="entry name" value="PHOSPHOPANTETHEINE"/>
    <property type="match status" value="6"/>
</dbReference>
<evidence type="ECO:0000256" key="4">
    <source>
        <dbReference type="ARBA" id="ARBA00022553"/>
    </source>
</evidence>
<dbReference type="FunFam" id="3.40.50.12780:FF:000012">
    <property type="entry name" value="Non-ribosomal peptide synthetase"/>
    <property type="match status" value="2"/>
</dbReference>
<dbReference type="InterPro" id="IPR006162">
    <property type="entry name" value="Ppantetheine_attach_site"/>
</dbReference>
<dbReference type="FunFam" id="3.30.300.30:FF:000010">
    <property type="entry name" value="Enterobactin synthetase component F"/>
    <property type="match status" value="6"/>
</dbReference>
<dbReference type="InterPro" id="IPR009081">
    <property type="entry name" value="PP-bd_ACP"/>
</dbReference>
<dbReference type="InterPro" id="IPR001242">
    <property type="entry name" value="Condensation_dom"/>
</dbReference>
<protein>
    <recommendedName>
        <fullName evidence="5">Carrier domain-containing protein</fullName>
    </recommendedName>
</protein>
<dbReference type="GO" id="GO:0044550">
    <property type="term" value="P:secondary metabolite biosynthetic process"/>
    <property type="evidence" value="ECO:0007669"/>
    <property type="project" value="UniProtKB-ARBA"/>
</dbReference>
<sequence length="6600" mass="736842">MNIEILSILKEAHNKKVRIEVNKGNLTVKSVASIDTDLLQKIKDNKVQIVKYIEEGQIKSRKKTLPKVTPYDRDSIKQIPLSFSQERLWFLDQLQGSIEYHIPTVLCLEGALDLSILKQTLHEIVSRHEVLRSMLLSENGIGYQEIISTEGWSLDQLEMKDASMLESSLQDYLNKPFDLSKDYKLRSCLYDLGNKQYVLAIVFHHIASDGWSQGILTNEFIELYNALHSGRPAILPELSLQYADYAIWQRKYLEGAVLEDQLSYWERKLSDVSTLSLPTDYVRPSIQSNAGASVSLELTKELSDSLNLICQKEGVTLFMFLLTAFKVLLSRYSGQKDICVGTPIANRTQSELEGMIGFFVNTLALRSDLSGDPSFREVLVKVRQTTLEGYDHQLTPFEKVVDRVITTRDMSMTPLFQVLFALQNASNASEEDGEALERVTLSRYEFDTITSKFDLALNASESDNCVSFDMVYCTALFEKSTINRMLLHYQELLVNIADNIAQPISSLSMLTTKEENQLLYEFNNTNATYPKDKTLTDLFAEQVKKSQDDIAVVYEEERISYKELDKRSNQLAHYLLSSNDANKGSQIGVVLDRSDWLIVSFLAILKIGATYVPIDPNHPEERKEYIKKDSNCSIVIDDLVLETFKKNCSDYSDDLPEINTSPDNLAYIIYTSGSTGKPKGVMIEHRNIVNTILSQISAFSITNKDSCLQFASISFDASIWEIGISLLSGSRLSIIKEEAKSDVTFFRNFIANNAITFATLPPAFLQLLAVDDIKSIKTLVTAGESIPLEVAKRFSEHYNYINAYGPTEASICSTTFRGGIKNRVSIGKPIDNTQVYVMNEEHNLLPVGVVGELCVGGAGVARGYLNLEQLTKEKFINNPFIEGERIYKTGDLARWLPDGNLEFIGRKDDQVKIRGYRIELGEIENVLSSLSGVAQCCVLAKEDPNNSKRLVGYVVPEGDFDKEIVQNQLKLSLPEYMVPQLWVTLEVMPLTTNGKLDKKALPDPENSELSTSKYIAPRNETENQLVTIWQGLLGIENIGIHDNFFELGGHSLLAVQLISRLQALDFHIKVKDIFAGPTIASISDKLSSISLVYSVPPNGIKITSDRIIPSMVPLLSDFSQDDLDKLVTMVPGGVSNIEDIYPLSPLQAGIHFHNLMSDPNQGDLYIVPSLLSFSDSAKRAAFIKALQFVVNRHDVLRTCFLSDDLPNAVQVVLREAKLVVDDLDLDKSKAILPQLELLITSGSHWMDISKAPLLELKSADDPINECYYLIVYQHHLIMDHVGLEVITQEIMLYLSGEGTNLPTPVLYRDFIGHTLYAQAINDGESYFKSLFEGIEEPTYPFNLSNVLGDGSLEQSISFLSRDVSISLRNTCFKLGISPAILFHAAFGLVTAKCSNREYAVFGSLFSGRLQGSLGAADSLGLFINTLPVILKIKGTVKEYLEEVKIKLEELLSYEQTPLSEIHHWSSISNETALFSALLNYRHSSSSLSEENNTGDIDLGITVIGSHEKTNYPFNLSVDDFGVDFGLKVLVDESISADRILAYMEEALNQLMEAATNEKVAVETLSILSKEEKYQVLDIFNTTQVAYPLDKSLVNLFEKQVEQTPDAIAIVYKDKKINYKELSEISNQLAHYFLGHIKSNEDNFIGVTLERSDWSIISFLAILKTGSAYVPIDANYPAERKEYIEKDSNCCIIIDELFLDLFKKERSNYPNHLPEIVIKADDLAYVIYTSGTTGKPKGVMVEHRSVINLCFNIINTFQTNKFTVFSQLISLSFDASVSEIYPSLISGSVLHIIDDEIKKEGTLVDYIKINEINHLTIPSDLFGQLAWEELPALKSVHIGGGVSSYNTLNEWSETGTLVNGYGPTECTVCATMHNFKEGDLNTNIGKPLDNTKIYILDASNILVPIGVIGELCIGGAQVARGYLNKEELTKEKFIANPFKEGERIYKTGDLARWLPDGNIEYIGRKDDQVKIRGYRIELGEIENALSSLAGVNQCCVLAKEDTAGNKRLVGYVVLEGALDKERLQNQLKLSLPEYMVPQLWVTLEKMPLTSNGKLDKKALPDPDGSDLSSTEYVAPRNETEEQLAAIWQNLLGVEQIGIYDNFFELGGHSLLATRLVSMIRKALMIEVSIREVFEHATISDLGTHIAAQSEVVLLPGIVAEERPARIPLSFSQERLWFLDQLQGSTEYHIPIVLSLEGALDISLLEQTLHGIVSRHEVLRSMLLSEEGIGYQQIISAEGWSLDTDTVSDELVLKNHIAHYAHKPFDLSKDYKLRACLYTLENQKYVLACVFHHIASDAWSGEILVHEFMELYSSLESNSTPNLPTLYLQYADYAIWQRKHLEGAVLENQLSYWESKLKGVSTLSLPTDYARALVPSNAGAAVSLEIDQKLSASLNTICKEEGVTMFMLLLSAFKVLLSRYSGQEDICVGTSIANRTQSDLEGMIGFFVNTLALRSDLSGNPSFKDLLSRVKQTTLESYDHQLAPFEKVVDRVITTRDRNMSPLFQVLFSLQNNQESNPVALKGLSLSSYDTQVVNSQFDLLFNISENQGGISLNMVYSTALFEKTTIERMLLHYQELLQNIAKNITEPVKNLSLLTPAEEHQLLNVFNHTTAAYPLDKTIVDLFAEQVKKTPAAIAVVCGDETLSYQELDAKSNDLALYLRNHYHVTSNDIVGLMLDRSIWSIISIIGTLKAGACYLPIDKEYPENRKSFLVKDANVKLLIIESESLFDVIEYAVPIFSIDVEFDSVLSQASSFPALKTNTIQLSDLVYVIYTSGSTGNPKGVMIEHNSLVNYLSYSISRYGDGDNAQSFPLFSSLSFDLTQTSIYLTLLTGGQLHIYKDNDVSSVLKAIVSNDAITSIKLTPSHLSFFRDLGHSPLKRFIIGGEQLTHSDLSHLGELDPSVKLFNEYGPTESTIGCSVLEVTHYESLDRIHIGRPVGNTHIYIVNEALGLLPIGVTGELCVGGIQVARGYLNREELTNEKFIDSPFLEGERMYKTGDLARWLPDGNIEYIGRKDDQVKIRGYRIELGEIENALSSLAGVNQCCVLAKEDTAGNKRLVGYVVLEGALDKEQLQNQLKLSLPEYMIPQLWVALDTMPLTGNGKLDKKALPDPDGSGLSSKEYVAPRNDTETQLAGIWQNLLGVERVGIHDDFFELGGHSLLATRLVSMIRKELSKEIEIADVFAYTTISDLETHLSSQSEGILLPVITGGERPERIPLSFSQERLWFLDQLQGSTEYHIPIVLSLEGALEISLLEQTLHGIVSRHEVLRSMLLSEEGIAYQQIISAEGWSLNTEVVSDELVLKNQIAHYINQPFDLSKDYKLRACLYTLGNQKYVLVCVFHHIASDGWSEGILVNEFTQLYSALQSNSIPNLPTLHLQYADYAIWQRNYLEGAVLEDQLSYWESKLSGVSTLSLPIDYPRPSVPSNAGAAVSLVLDQKLSASLNTICKEEGVTLFMLLLSAFKILLSRYSGQEDICVGTPIANRTQAELEGMIGFFVNTLALRSDLSGDPSFKDVLSRVKQTTLEGYDHQLTPFEKVVDRVVTSRDRSMSPLFQVMFDFHNVESKSGDIGEQEKGIQGVALSGYPFDIATAQFDLSFSVSESSTGISLALNYGTALFDDATINRMLLHYQELLQSITENITEPISTLSMLSQAEEHQLLNVFNNTAVAYPLDKTAVDLFEEQVKQTPNAVAVVYGDEELTYKELDQRSNQLGHYLREQGVKPDDLVGICLERGFEMLIGILGILKSGGAYVPIKPDYPTTRISYIVKDIGCSLLLTDSFTKNILNSLTLDVTTIVLGGSTAVYNNYSVDSLDLSYSSKSLSYVIYTSGSTGVPKGAMIDHCGLLNHLLVMVDELEMDNNSVVAFTAPFTFDISVWQLLSGLLCGARIAIYSERMILDISDFQDALAIYQVTHLQLVPSYLLSLLETGSRKGLEDLHYFLITGEAATTSLLQLWFSVYPSIPVVNAYGPAEASDDVSLHIMKEAPKSTIVPVGKPVANMSLYVVDIFENLCPIGIIGELWVSGVGVGRGYLNQPELTSEKFISNPFKEGERIYKTGDLVRWLPDGNIEFIGRKDDQVKIRGYRIELGEIENILSSLEGVSQCCVLAKEDTTGNKRLVGYVVLEGKLNKEQLQNQLKLSLPQYMVPQLWVALDTMPLTGNGKLDKKALPDPDGSELSSKEYVAPRNETETQLAEIWQNLLGVEQVGIYDNFFELGGHSLLATRLVSMIRKDLKREVSIREVFEHTTISELGTHLSSQSEGILLPVITGGERPERIPLSFSQERLWFLDQLQGSTEYHIPIVLSLEGALEISLLEQTLHGIVSRHEVLRSMLLSEEGIAYQQIISAEGWSLNTEVVSDELVLKNQIAHYINQPFDLSKDYKLRACLYTLGNQKYVLVCVFHHIASDGWSEGILVNEFTQLYSALQSNSIPNLPTLHLQYADYAIWQRNYLEGAVLEDQLSYWESKLSGVSTLSLPIDYPRPSVPSNAGAAVSLALDQKLSASLNTICKEEGVTLFMLLLSAFKILLSRYSGQEDICVGTPIANRTQAELEGMIGFFVNTLALRSDLSGDPSFKDVLSRVKQTTLEGYDHQLTPFEKVVDRVVTSRDRSMSPLFQVMFVLQNEGDNQVQKENKLNNIIISEYEFDTVSSKFDLTFSASENNNGISLAVNYCTALFDKATIESMLLHYQELLQSIVSSIKQPISTLSMLSQAEEHQLLNVFNNTEAAYPSDKTIVDLFEEQVKQTPNAVAVVYEDEKLTYKELDQRSNQLAHYLLSNNNISQDSLIGVVLDRSDWLIISLLAILKTGSAYVPIDPNFPEERKMYIKNDSNCAIVVDNLLLDTFKEVIASYSVDLPEIITTPAGLAYVIYTSGSTGKPKGVMVEHRNLVHLCFWHQSAYSVTAQSRGTLFSGVGFDASVWEIYPYLLSGASLYPISEKYRYDLDKLFTFLTQHAITHTYIPTLVCESFVDKEISLPNIIVLTGGDVLHLSKSSDIAIYNNYGPTETTVVATNYKVLNTPITKIPIGKPINNTQVYILDNHDQLLPVGVIGELCIGGAGVTRGYLNQGDLTKEKFIANPFKEDDRIYKTGDLVRWLPDGNIEFIGRKDDQVKIRGYRIELGEIENVLSSLTGVSQCCVLAKEDIAGIKRLIGYVVLEEALDKEKLQKQLKLSLPEYMVPQLWVALEEMPLTSNGKLDKKSLPDPDVSDLSSTVYVAPRNETELQLAEIWQNLLGIEQVGIHDNFFELGGHSLLATRLVSMIRKELITEVSIREIFEYATISELGIHLSSQSDVVLLPGITGGDRPECIPLSFSQERLWFLDQLHGSTEYHIPIVLGLEGALNVSILKQTFHGIVSRHEILRSMILSEEGIGYQEIISADHWSLDVEIVSDELSLKNHIADYANKPFDLSKDYKLRACLYTLGNEKYVLVCVFHHIASDGWSEGILVNDFMELYSSFESGREAILPQLSLQYADYAIWQRKYLEGTVLEDQLSYWESKLKGVSTLSLPTDYTRPSMQSNAGAVTFLMLNQDIRTSLEQLCKEEGVTLFMLLLSAFKALLSRYSGQEDICVGTPIANRTQSDLEGMIGFFVNTLALRSDLSGNPSFKDVVARVKQTTLEGYDHQLAPFEKVVDRVVTTRDKSMSPLFQVMFDFKKMESKSEEAVQEELGIQGVKLSTYPSELTTAQFDLIFNASENSEGISLGVNYNTTLFDQSTIDRMLSHYQELLISITENITQPISNLSMLTKEESYQLLSIFNDTDTAYPKEKTIVDLLEEQTKRTPDNVALVCGNNTMTYKELEERSNQLVHYLKSNGVVKDSRVAILFDRGFDMIISMLGILKSECTYVPLDASLPSNRLSYIIEDSNVSFLLYSEESLLSKLSVSEFIFLLDVTESYTYESSAISCKIAPASTAYIMYTSGTTGNPKGVMVAHGNIVSLCTSCDYTALNSDTVWLSTGSVAFDATTLEFWGTLLNGGQLVLADTNSLLEIKSLKDLIIRHKVTTMWMTASWFHQVVEEDASVFAPLISLLVGGDVVLFTYTNKLKELYPSLQIINGYGPTENTTFSTTYTIEGARVKALPIGKPIKNSHVYVTDSELNLVPIGVVGELCVGGSGVALGYLNQEELTSDKFINDPFKVGERIYKTGDLARWLPDGTIEFIGRKDDQVKIRGYRIELGEIENVLSSLAGVTQCCVLAKADANGTKNLVGYVVLEDALDKESLQQALRLNLPEYMIPMIWVVLDVMPLTSNGKLDKKLLPDPAGSELLSKEYVAPRNETEEQLAVIWQETLGIDKVGIQDNFFELGGHSLLVIKLVALINEVFSTDFSINTVFEHATIAEFVANIHSEDHFKNSVMVPLQEKGSRKAIFLTPPGSGTVNCFIELTKLLGKDQPVYAFQCPGLYGESPISESIEEMASGFITEMQKKDPYGPYRLGGYSFGATVAYEMALQLRNNGFHVEELLIFDGRILNEDNSEINEDESFREFLKEQTAIFGEDFDFSILALEDKSKEEQLESLSKLLRESEFKISDQELRGRLEVSFYNENYSYLNKVEEKLDVKIILFKSAYVEKYGEIFFNDNDDYGWNEYTNKEIIVHSISTTHGALLNKENVEQICMHLKQ</sequence>
<dbReference type="Pfam" id="PF00501">
    <property type="entry name" value="AMP-binding"/>
    <property type="match status" value="6"/>
</dbReference>
<feature type="domain" description="Carrier" evidence="5">
    <location>
        <begin position="2073"/>
        <end position="2148"/>
    </location>
</feature>
<feature type="domain" description="Carrier" evidence="5">
    <location>
        <begin position="5206"/>
        <end position="5281"/>
    </location>
</feature>
<proteinExistence type="inferred from homology"/>
<dbReference type="FunFam" id="3.40.50.980:FF:000001">
    <property type="entry name" value="Non-ribosomal peptide synthetase"/>
    <property type="match status" value="3"/>
</dbReference>
<dbReference type="GO" id="GO:0005829">
    <property type="term" value="C:cytosol"/>
    <property type="evidence" value="ECO:0007669"/>
    <property type="project" value="TreeGrafter"/>
</dbReference>
<feature type="domain" description="Carrier" evidence="5">
    <location>
        <begin position="4178"/>
        <end position="4253"/>
    </location>
</feature>
<dbReference type="CDD" id="cd12117">
    <property type="entry name" value="A_NRPS_Srf_like"/>
    <property type="match status" value="1"/>
</dbReference>
<dbReference type="Gene3D" id="3.30.300.30">
    <property type="match status" value="6"/>
</dbReference>
<evidence type="ECO:0000313" key="6">
    <source>
        <dbReference type="EMBL" id="BFM45314.1"/>
    </source>
</evidence>
<dbReference type="NCBIfam" id="NF003417">
    <property type="entry name" value="PRK04813.1"/>
    <property type="match status" value="6"/>
</dbReference>
<dbReference type="FunFam" id="2.30.38.10:FF:000001">
    <property type="entry name" value="Non-ribosomal peptide synthetase PvdI"/>
    <property type="match status" value="5"/>
</dbReference>
<dbReference type="InterPro" id="IPR025110">
    <property type="entry name" value="AMP-bd_C"/>
</dbReference>
<evidence type="ECO:0000256" key="3">
    <source>
        <dbReference type="ARBA" id="ARBA00022450"/>
    </source>
</evidence>
<dbReference type="InterPro" id="IPR045851">
    <property type="entry name" value="AMP-bd_C_sf"/>
</dbReference>
<dbReference type="InterPro" id="IPR000873">
    <property type="entry name" value="AMP-dep_synth/lig_dom"/>
</dbReference>
<dbReference type="Gene3D" id="3.40.50.980">
    <property type="match status" value="8"/>
</dbReference>